<dbReference type="CDD" id="cd07062">
    <property type="entry name" value="Peptidase_S66_mccF_like"/>
    <property type="match status" value="1"/>
</dbReference>
<feature type="domain" description="LD-carboxypeptidase C-terminal" evidence="4">
    <location>
        <begin position="208"/>
        <end position="336"/>
    </location>
</feature>
<dbReference type="Proteomes" id="UP000721415">
    <property type="component" value="Unassembled WGS sequence"/>
</dbReference>
<reference evidence="5 6" key="1">
    <citation type="submission" date="2020-07" db="EMBL/GenBank/DDBJ databases">
        <title>Facklamia lactis sp. nov., isolated from raw milk.</title>
        <authorList>
            <person name="Doll E.V."/>
            <person name="Huptas C."/>
            <person name="Staib L."/>
            <person name="Wenning M."/>
            <person name="Scherer S."/>
        </authorList>
    </citation>
    <scope>NUCLEOTIDE SEQUENCE [LARGE SCALE GENOMIC DNA]</scope>
    <source>
        <strain evidence="5 6">DSM 111018</strain>
    </source>
</reference>
<dbReference type="PANTHER" id="PTHR30237">
    <property type="entry name" value="MURAMOYLTETRAPEPTIDE CARBOXYPEPTIDASE"/>
    <property type="match status" value="1"/>
</dbReference>
<protein>
    <submittedName>
        <fullName evidence="5">LD-carboxypeptidase</fullName>
    </submittedName>
</protein>
<dbReference type="InterPro" id="IPR003507">
    <property type="entry name" value="S66_fam"/>
</dbReference>
<dbReference type="InterPro" id="IPR027478">
    <property type="entry name" value="LdcA_N"/>
</dbReference>
<dbReference type="PIRSF" id="PIRSF028757">
    <property type="entry name" value="LD-carboxypeptidase"/>
    <property type="match status" value="1"/>
</dbReference>
<keyword evidence="6" id="KW-1185">Reference proteome</keyword>
<organism evidence="5 6">
    <name type="scientific">Facklamia lactis</name>
    <dbReference type="NCBI Taxonomy" id="2749967"/>
    <lineage>
        <taxon>Bacteria</taxon>
        <taxon>Bacillati</taxon>
        <taxon>Bacillota</taxon>
        <taxon>Bacilli</taxon>
        <taxon>Lactobacillales</taxon>
        <taxon>Aerococcaceae</taxon>
        <taxon>Facklamia</taxon>
    </lineage>
</organism>
<sequence length="348" mass="39802">MITLNRGDKIAVVSLSSGILGEAFCRHQLSLGKERLEAYGFEVVYMDHALKGMDYLSAHPEKRAEDLLEAFADPTIKGVICAIGGDDTFKLAPYLLTASAKEIIYQQPKFFMGYSDTTINHLLLYKLGLHSFYGLSYLTCFADLGPDILAYSRQSFENILTEEPFVYEPSNLWYEEREDFSEQQLGIARLSHLDTKGYELLQGQSKFQGHLLGGCLESLYDLIVGERYPEEKEINQRYNLFPAKENWQGAILFLETSEERPLPSKVTEMLSVLNAEIDFEQLSGIIVGKPQNEIYYQEYKTIYQRIVPEHIPVVYNINFGHAYPKMLLQYGAIAQVNTDQQRIEIERL</sequence>
<evidence type="ECO:0000256" key="2">
    <source>
        <dbReference type="ARBA" id="ARBA00022801"/>
    </source>
</evidence>
<dbReference type="InterPro" id="IPR040449">
    <property type="entry name" value="Peptidase_S66_N"/>
</dbReference>
<dbReference type="RefSeq" id="WP_197114025.1">
    <property type="nucleotide sequence ID" value="NZ_JACBXQ010000001.1"/>
</dbReference>
<dbReference type="SUPFAM" id="SSF141986">
    <property type="entry name" value="LD-carboxypeptidase A C-terminal domain-like"/>
    <property type="match status" value="1"/>
</dbReference>
<evidence type="ECO:0000259" key="3">
    <source>
        <dbReference type="Pfam" id="PF02016"/>
    </source>
</evidence>
<evidence type="ECO:0000256" key="1">
    <source>
        <dbReference type="ARBA" id="ARBA00010233"/>
    </source>
</evidence>
<dbReference type="Pfam" id="PF17676">
    <property type="entry name" value="Peptidase_S66C"/>
    <property type="match status" value="1"/>
</dbReference>
<evidence type="ECO:0000313" key="5">
    <source>
        <dbReference type="EMBL" id="MBG9985571.1"/>
    </source>
</evidence>
<evidence type="ECO:0000259" key="4">
    <source>
        <dbReference type="Pfam" id="PF17676"/>
    </source>
</evidence>
<dbReference type="InterPro" id="IPR040921">
    <property type="entry name" value="Peptidase_S66C"/>
</dbReference>
<feature type="domain" description="LD-carboxypeptidase N-terminal" evidence="3">
    <location>
        <begin position="10"/>
        <end position="134"/>
    </location>
</feature>
<dbReference type="EMBL" id="JACBXQ010000001">
    <property type="protein sequence ID" value="MBG9985571.1"/>
    <property type="molecule type" value="Genomic_DNA"/>
</dbReference>
<keyword evidence="2" id="KW-0378">Hydrolase</keyword>
<name>A0ABS0LN35_9LACT</name>
<dbReference type="Gene3D" id="3.50.30.60">
    <property type="entry name" value="LD-carboxypeptidase A C-terminal domain-like"/>
    <property type="match status" value="1"/>
</dbReference>
<gene>
    <name evidence="5" type="ORF">HZY91_01535</name>
</gene>
<comment type="similarity">
    <text evidence="1">Belongs to the peptidase S66 family.</text>
</comment>
<dbReference type="Pfam" id="PF02016">
    <property type="entry name" value="Peptidase_S66"/>
    <property type="match status" value="1"/>
</dbReference>
<accession>A0ABS0LN35</accession>
<dbReference type="InterPro" id="IPR029062">
    <property type="entry name" value="Class_I_gatase-like"/>
</dbReference>
<proteinExistence type="inferred from homology"/>
<dbReference type="InterPro" id="IPR027461">
    <property type="entry name" value="Carboxypeptidase_A_C_sf"/>
</dbReference>
<comment type="caution">
    <text evidence="5">The sequence shown here is derived from an EMBL/GenBank/DDBJ whole genome shotgun (WGS) entry which is preliminary data.</text>
</comment>
<dbReference type="SUPFAM" id="SSF52317">
    <property type="entry name" value="Class I glutamine amidotransferase-like"/>
    <property type="match status" value="1"/>
</dbReference>
<evidence type="ECO:0000313" key="6">
    <source>
        <dbReference type="Proteomes" id="UP000721415"/>
    </source>
</evidence>
<dbReference type="Gene3D" id="3.40.50.10740">
    <property type="entry name" value="Class I glutamine amidotransferase-like"/>
    <property type="match status" value="1"/>
</dbReference>
<dbReference type="PANTHER" id="PTHR30237:SF4">
    <property type="entry name" value="LD-CARBOXYPEPTIDASE C-TERMINAL DOMAIN-CONTAINING PROTEIN"/>
    <property type="match status" value="1"/>
</dbReference>